<dbReference type="EMBL" id="GGFL01010535">
    <property type="protein sequence ID" value="MBW74713.1"/>
    <property type="molecule type" value="Transcribed_RNA"/>
</dbReference>
<reference evidence="1" key="1">
    <citation type="submission" date="2018-01" db="EMBL/GenBank/DDBJ databases">
        <title>An insight into the sialome of Amazonian anophelines.</title>
        <authorList>
            <person name="Ribeiro J.M."/>
            <person name="Scarpassa V."/>
            <person name="Calvo E."/>
        </authorList>
    </citation>
    <scope>NUCLEOTIDE SEQUENCE</scope>
</reference>
<sequence>MKWQQQITVHITNLKLFQRLTILFLMDSSVVAIRYYCCCWPHFKFNRERANNKKKGQPNETVVELKQNIKRSKFKSKR</sequence>
<dbReference type="AlphaFoldDB" id="A0A2M4DAV9"/>
<organism evidence="1">
    <name type="scientific">Anopheles darlingi</name>
    <name type="common">Mosquito</name>
    <dbReference type="NCBI Taxonomy" id="43151"/>
    <lineage>
        <taxon>Eukaryota</taxon>
        <taxon>Metazoa</taxon>
        <taxon>Ecdysozoa</taxon>
        <taxon>Arthropoda</taxon>
        <taxon>Hexapoda</taxon>
        <taxon>Insecta</taxon>
        <taxon>Pterygota</taxon>
        <taxon>Neoptera</taxon>
        <taxon>Endopterygota</taxon>
        <taxon>Diptera</taxon>
        <taxon>Nematocera</taxon>
        <taxon>Culicoidea</taxon>
        <taxon>Culicidae</taxon>
        <taxon>Anophelinae</taxon>
        <taxon>Anopheles</taxon>
    </lineage>
</organism>
<accession>A0A2M4DAV9</accession>
<protein>
    <submittedName>
        <fullName evidence="1">Putative secreted protein</fullName>
    </submittedName>
</protein>
<evidence type="ECO:0000313" key="1">
    <source>
        <dbReference type="EMBL" id="MBW74713.1"/>
    </source>
</evidence>
<proteinExistence type="predicted"/>
<name>A0A2M4DAV9_ANODA</name>